<organism evidence="2 5">
    <name type="scientific">Venturia inaequalis</name>
    <name type="common">Apple scab fungus</name>
    <dbReference type="NCBI Taxonomy" id="5025"/>
    <lineage>
        <taxon>Eukaryota</taxon>
        <taxon>Fungi</taxon>
        <taxon>Dikarya</taxon>
        <taxon>Ascomycota</taxon>
        <taxon>Pezizomycotina</taxon>
        <taxon>Dothideomycetes</taxon>
        <taxon>Pleosporomycetidae</taxon>
        <taxon>Venturiales</taxon>
        <taxon>Venturiaceae</taxon>
        <taxon>Venturia</taxon>
    </lineage>
</organism>
<dbReference type="PANTHER" id="PTHR34883:SF17">
    <property type="entry name" value="CUPREDOXIN"/>
    <property type="match status" value="1"/>
</dbReference>
<evidence type="ECO:0000313" key="5">
    <source>
        <dbReference type="Proteomes" id="UP000490939"/>
    </source>
</evidence>
<feature type="compositionally biased region" description="Basic residues" evidence="1">
    <location>
        <begin position="209"/>
        <end position="218"/>
    </location>
</feature>
<dbReference type="EMBL" id="WNWS01000098">
    <property type="protein sequence ID" value="KAE9980769.1"/>
    <property type="molecule type" value="Genomic_DNA"/>
</dbReference>
<dbReference type="AlphaFoldDB" id="A0A8H3YRC0"/>
<sequence length="239" mass="23406">MYFSAPTALAILQSTCASAAMIKVLVGQNNGLTFTPSTLQAQPGDQVQFVFLSQNHTVTSGDPSAGCQPDNIINSDFVPVAAPATAAAAAAGGGGKKAKKAKKAAAGNAAAAAAAAAAPPANPPTFTVNVQDTNPIMLYCAQAQHCQQGMVMAINPSNDGATSLAAYQKSTANAGSNTPATNGVTGGTLANSQAVANTQNAAAAAGGGKKAKKAKKAKNAAANAAAAALGKRATRQLKA</sequence>
<dbReference type="InterPro" id="IPR008972">
    <property type="entry name" value="Cupredoxin"/>
</dbReference>
<evidence type="ECO:0000256" key="1">
    <source>
        <dbReference type="SAM" id="MobiDB-lite"/>
    </source>
</evidence>
<evidence type="ECO:0000313" key="4">
    <source>
        <dbReference type="Proteomes" id="UP000447873"/>
    </source>
</evidence>
<dbReference type="EMBL" id="WNWR01000721">
    <property type="protein sequence ID" value="KAE9970404.1"/>
    <property type="molecule type" value="Genomic_DNA"/>
</dbReference>
<proteinExistence type="predicted"/>
<dbReference type="SUPFAM" id="SSF49503">
    <property type="entry name" value="Cupredoxins"/>
    <property type="match status" value="1"/>
</dbReference>
<feature type="region of interest" description="Disordered" evidence="1">
    <location>
        <begin position="198"/>
        <end position="239"/>
    </location>
</feature>
<evidence type="ECO:0008006" key="6">
    <source>
        <dbReference type="Google" id="ProtNLM"/>
    </source>
</evidence>
<gene>
    <name evidence="2" type="ORF">EG327_010289</name>
    <name evidence="3" type="ORF">EG328_012017</name>
</gene>
<evidence type="ECO:0000313" key="3">
    <source>
        <dbReference type="EMBL" id="KAE9980769.1"/>
    </source>
</evidence>
<feature type="compositionally biased region" description="Low complexity" evidence="1">
    <location>
        <begin position="219"/>
        <end position="228"/>
    </location>
</feature>
<dbReference type="Proteomes" id="UP000447873">
    <property type="component" value="Unassembled WGS sequence"/>
</dbReference>
<dbReference type="Gene3D" id="2.60.40.420">
    <property type="entry name" value="Cupredoxins - blue copper proteins"/>
    <property type="match status" value="1"/>
</dbReference>
<accession>A0A8H3YRC0</accession>
<name>A0A8H3YRC0_VENIN</name>
<evidence type="ECO:0000313" key="2">
    <source>
        <dbReference type="EMBL" id="KAE9970404.1"/>
    </source>
</evidence>
<keyword evidence="5" id="KW-1185">Reference proteome</keyword>
<reference evidence="2 5" key="1">
    <citation type="submission" date="2019-07" db="EMBL/GenBank/DDBJ databases">
        <title>Venturia inaequalis Genome Resource.</title>
        <authorList>
            <person name="Lichtner F.J."/>
        </authorList>
    </citation>
    <scope>NUCLEOTIDE SEQUENCE [LARGE SCALE GENOMIC DNA]</scope>
    <source>
        <strain evidence="3 4">120213</strain>
        <strain evidence="2 5">DMI_063113</strain>
    </source>
</reference>
<dbReference type="InterPro" id="IPR052953">
    <property type="entry name" value="Ser-rich/MCO-related"/>
</dbReference>
<dbReference type="PANTHER" id="PTHR34883">
    <property type="entry name" value="SERINE-RICH PROTEIN, PUTATIVE-RELATED-RELATED"/>
    <property type="match status" value="1"/>
</dbReference>
<dbReference type="Proteomes" id="UP000490939">
    <property type="component" value="Unassembled WGS sequence"/>
</dbReference>
<comment type="caution">
    <text evidence="2">The sequence shown here is derived from an EMBL/GenBank/DDBJ whole genome shotgun (WGS) entry which is preliminary data.</text>
</comment>
<protein>
    <recommendedName>
        <fullName evidence="6">Extracellular serine-rich protein</fullName>
    </recommendedName>
</protein>
<dbReference type="OrthoDB" id="5421909at2759"/>